<dbReference type="InParanoid" id="E2C047"/>
<evidence type="ECO:0000313" key="2">
    <source>
        <dbReference type="EMBL" id="EFN78683.1"/>
    </source>
</evidence>
<feature type="domain" description="CCHC-type" evidence="1">
    <location>
        <begin position="53"/>
        <end position="69"/>
    </location>
</feature>
<dbReference type="InterPro" id="IPR036875">
    <property type="entry name" value="Znf_CCHC_sf"/>
</dbReference>
<dbReference type="AlphaFoldDB" id="E2C047"/>
<gene>
    <name evidence="2" type="ORF">EAI_11597</name>
</gene>
<dbReference type="Pfam" id="PF00098">
    <property type="entry name" value="zf-CCHC"/>
    <property type="match status" value="1"/>
</dbReference>
<reference evidence="2 3" key="1">
    <citation type="journal article" date="2010" name="Science">
        <title>Genomic comparison of the ants Camponotus floridanus and Harpegnathos saltator.</title>
        <authorList>
            <person name="Bonasio R."/>
            <person name="Zhang G."/>
            <person name="Ye C."/>
            <person name="Mutti N.S."/>
            <person name="Fang X."/>
            <person name="Qin N."/>
            <person name="Donahue G."/>
            <person name="Yang P."/>
            <person name="Li Q."/>
            <person name="Li C."/>
            <person name="Zhang P."/>
            <person name="Huang Z."/>
            <person name="Berger S.L."/>
            <person name="Reinberg D."/>
            <person name="Wang J."/>
            <person name="Liebig J."/>
        </authorList>
    </citation>
    <scope>NUCLEOTIDE SEQUENCE [LARGE SCALE GENOMIC DNA]</scope>
    <source>
        <strain evidence="2 3">R22 G/1</strain>
    </source>
</reference>
<sequence length="70" mass="7868">DTISCQICLKSGHSAQNCLLYRNRPNIICQNCQRPGHSSGECRSNSSNINTLICRNCNKMGYIARNCYIN</sequence>
<dbReference type="Gene3D" id="4.10.60.10">
    <property type="entry name" value="Zinc finger, CCHC-type"/>
    <property type="match status" value="1"/>
</dbReference>
<dbReference type="SUPFAM" id="SSF57756">
    <property type="entry name" value="Retrovirus zinc finger-like domains"/>
    <property type="match status" value="1"/>
</dbReference>
<evidence type="ECO:0000259" key="1">
    <source>
        <dbReference type="SMART" id="SM00343"/>
    </source>
</evidence>
<proteinExistence type="predicted"/>
<feature type="domain" description="CCHC-type" evidence="1">
    <location>
        <begin position="4"/>
        <end position="20"/>
    </location>
</feature>
<dbReference type="EMBL" id="GL451728">
    <property type="protein sequence ID" value="EFN78683.1"/>
    <property type="molecule type" value="Genomic_DNA"/>
</dbReference>
<feature type="non-terminal residue" evidence="2">
    <location>
        <position position="1"/>
    </location>
</feature>
<feature type="domain" description="CCHC-type" evidence="1">
    <location>
        <begin position="28"/>
        <end position="44"/>
    </location>
</feature>
<name>E2C047_HARSA</name>
<evidence type="ECO:0000313" key="3">
    <source>
        <dbReference type="Proteomes" id="UP000008237"/>
    </source>
</evidence>
<protein>
    <recommendedName>
        <fullName evidence="1">CCHC-type domain-containing protein</fullName>
    </recommendedName>
</protein>
<dbReference type="InterPro" id="IPR001878">
    <property type="entry name" value="Znf_CCHC"/>
</dbReference>
<dbReference type="GO" id="GO:0008270">
    <property type="term" value="F:zinc ion binding"/>
    <property type="evidence" value="ECO:0007669"/>
    <property type="project" value="InterPro"/>
</dbReference>
<keyword evidence="3" id="KW-1185">Reference proteome</keyword>
<accession>E2C047</accession>
<dbReference type="SMART" id="SM00343">
    <property type="entry name" value="ZnF_C2HC"/>
    <property type="match status" value="3"/>
</dbReference>
<organism evidence="3">
    <name type="scientific">Harpegnathos saltator</name>
    <name type="common">Jerdon's jumping ant</name>
    <dbReference type="NCBI Taxonomy" id="610380"/>
    <lineage>
        <taxon>Eukaryota</taxon>
        <taxon>Metazoa</taxon>
        <taxon>Ecdysozoa</taxon>
        <taxon>Arthropoda</taxon>
        <taxon>Hexapoda</taxon>
        <taxon>Insecta</taxon>
        <taxon>Pterygota</taxon>
        <taxon>Neoptera</taxon>
        <taxon>Endopterygota</taxon>
        <taxon>Hymenoptera</taxon>
        <taxon>Apocrita</taxon>
        <taxon>Aculeata</taxon>
        <taxon>Formicoidea</taxon>
        <taxon>Formicidae</taxon>
        <taxon>Ponerinae</taxon>
        <taxon>Ponerini</taxon>
        <taxon>Harpegnathos</taxon>
    </lineage>
</organism>
<feature type="non-terminal residue" evidence="2">
    <location>
        <position position="70"/>
    </location>
</feature>
<dbReference type="Proteomes" id="UP000008237">
    <property type="component" value="Unassembled WGS sequence"/>
</dbReference>
<dbReference type="GO" id="GO:0003676">
    <property type="term" value="F:nucleic acid binding"/>
    <property type="evidence" value="ECO:0007669"/>
    <property type="project" value="InterPro"/>
</dbReference>